<feature type="compositionally biased region" description="Low complexity" evidence="1">
    <location>
        <begin position="164"/>
        <end position="173"/>
    </location>
</feature>
<dbReference type="Pfam" id="PF01978">
    <property type="entry name" value="TrmB"/>
    <property type="match status" value="1"/>
</dbReference>
<dbReference type="InterPro" id="IPR002831">
    <property type="entry name" value="Tscrpt_reg_TrmB_N"/>
</dbReference>
<gene>
    <name evidence="3" type="ORF">Cch02nite_32450</name>
</gene>
<dbReference type="InterPro" id="IPR036390">
    <property type="entry name" value="WH_DNA-bd_sf"/>
</dbReference>
<organism evidence="3 4">
    <name type="scientific">Catellatospora chokoriensis</name>
    <dbReference type="NCBI Taxonomy" id="310353"/>
    <lineage>
        <taxon>Bacteria</taxon>
        <taxon>Bacillati</taxon>
        <taxon>Actinomycetota</taxon>
        <taxon>Actinomycetes</taxon>
        <taxon>Micromonosporales</taxon>
        <taxon>Micromonosporaceae</taxon>
        <taxon>Catellatospora</taxon>
    </lineage>
</organism>
<dbReference type="Proteomes" id="UP000619293">
    <property type="component" value="Unassembled WGS sequence"/>
</dbReference>
<feature type="region of interest" description="Disordered" evidence="1">
    <location>
        <begin position="361"/>
        <end position="386"/>
    </location>
</feature>
<comment type="caution">
    <text evidence="3">The sequence shown here is derived from an EMBL/GenBank/DDBJ whole genome shotgun (WGS) entry which is preliminary data.</text>
</comment>
<feature type="region of interest" description="Disordered" evidence="1">
    <location>
        <begin position="270"/>
        <end position="298"/>
    </location>
</feature>
<dbReference type="EMBL" id="BONG01000018">
    <property type="protein sequence ID" value="GIF89801.1"/>
    <property type="molecule type" value="Genomic_DNA"/>
</dbReference>
<sequence>MDANKLTPTTAETLDALTALGQGNTHEISARSGRSRSATDRALKQLADAGLITVVDTGADPAEGTPTRYTPTTTADGPTTEDTVDAPGADHHNNGDDTVEDADAGIGKTDDHDNEDQDDEVVDQNDDGNGDGNGDGEDGDEDEDEDDEDDDEDDDEREARKSDAAPTSAAPALPSRIPDRVVLLLAGILNAFPTGIDATTIVQISGKHPVTVKKILSAMEQAGAAIRTKPDPAKGNDKELWLLGETNPADVDPSPEPPRCPACQQVIRQGQNANPRSAGTGTPRQQGTTTNSDGSAKFGPGELRALVKAFINEHPGHELTVGTIQRELQVRLGRAISPGAVRNNCASLAAAGDCQLVTDEPYTVTANPAPATDSTPDGGSETDDDK</sequence>
<protein>
    <recommendedName>
        <fullName evidence="2">Transcription regulator TrmB N-terminal domain-containing protein</fullName>
    </recommendedName>
</protein>
<feature type="compositionally biased region" description="Low complexity" evidence="1">
    <location>
        <begin position="279"/>
        <end position="290"/>
    </location>
</feature>
<name>A0A8J3NRR9_9ACTN</name>
<feature type="domain" description="Transcription regulator TrmB N-terminal" evidence="2">
    <location>
        <begin position="7"/>
        <end position="72"/>
    </location>
</feature>
<evidence type="ECO:0000259" key="2">
    <source>
        <dbReference type="Pfam" id="PF01978"/>
    </source>
</evidence>
<accession>A0A8J3NRR9</accession>
<proteinExistence type="predicted"/>
<reference evidence="3 4" key="1">
    <citation type="submission" date="2021-01" db="EMBL/GenBank/DDBJ databases">
        <title>Whole genome shotgun sequence of Catellatospora chokoriensis NBRC 107358.</title>
        <authorList>
            <person name="Komaki H."/>
            <person name="Tamura T."/>
        </authorList>
    </citation>
    <scope>NUCLEOTIDE SEQUENCE [LARGE SCALE GENOMIC DNA]</scope>
    <source>
        <strain evidence="3 4">NBRC 107358</strain>
    </source>
</reference>
<feature type="compositionally biased region" description="Acidic residues" evidence="1">
    <location>
        <begin position="112"/>
        <end position="156"/>
    </location>
</feature>
<dbReference type="SUPFAM" id="SSF46785">
    <property type="entry name" value="Winged helix' DNA-binding domain"/>
    <property type="match status" value="1"/>
</dbReference>
<feature type="region of interest" description="Disordered" evidence="1">
    <location>
        <begin position="49"/>
        <end position="173"/>
    </location>
</feature>
<evidence type="ECO:0000256" key="1">
    <source>
        <dbReference type="SAM" id="MobiDB-lite"/>
    </source>
</evidence>
<dbReference type="Gene3D" id="1.10.10.10">
    <property type="entry name" value="Winged helix-like DNA-binding domain superfamily/Winged helix DNA-binding domain"/>
    <property type="match status" value="1"/>
</dbReference>
<dbReference type="AlphaFoldDB" id="A0A8J3NRR9"/>
<dbReference type="RefSeq" id="WP_191838947.1">
    <property type="nucleotide sequence ID" value="NZ_BAAALB010000008.1"/>
</dbReference>
<evidence type="ECO:0000313" key="4">
    <source>
        <dbReference type="Proteomes" id="UP000619293"/>
    </source>
</evidence>
<evidence type="ECO:0000313" key="3">
    <source>
        <dbReference type="EMBL" id="GIF89801.1"/>
    </source>
</evidence>
<keyword evidence="4" id="KW-1185">Reference proteome</keyword>
<dbReference type="InterPro" id="IPR036388">
    <property type="entry name" value="WH-like_DNA-bd_sf"/>
</dbReference>
<feature type="compositionally biased region" description="Low complexity" evidence="1">
    <location>
        <begin position="62"/>
        <end position="81"/>
    </location>
</feature>